<reference evidence="1" key="1">
    <citation type="submission" date="2021-12" db="EMBL/GenBank/DDBJ databases">
        <authorList>
            <person name="Martin H S."/>
        </authorList>
    </citation>
    <scope>NUCLEOTIDE SEQUENCE</scope>
</reference>
<protein>
    <submittedName>
        <fullName evidence="1">Uncharacterized protein</fullName>
    </submittedName>
</protein>
<organism evidence="1 2">
    <name type="scientific">Brenthis ino</name>
    <name type="common">lesser marbled fritillary</name>
    <dbReference type="NCBI Taxonomy" id="405034"/>
    <lineage>
        <taxon>Eukaryota</taxon>
        <taxon>Metazoa</taxon>
        <taxon>Ecdysozoa</taxon>
        <taxon>Arthropoda</taxon>
        <taxon>Hexapoda</taxon>
        <taxon>Insecta</taxon>
        <taxon>Pterygota</taxon>
        <taxon>Neoptera</taxon>
        <taxon>Endopterygota</taxon>
        <taxon>Lepidoptera</taxon>
        <taxon>Glossata</taxon>
        <taxon>Ditrysia</taxon>
        <taxon>Papilionoidea</taxon>
        <taxon>Nymphalidae</taxon>
        <taxon>Heliconiinae</taxon>
        <taxon>Argynnini</taxon>
        <taxon>Brenthis</taxon>
    </lineage>
</organism>
<dbReference type="AlphaFoldDB" id="A0A8J9YB93"/>
<keyword evidence="2" id="KW-1185">Reference proteome</keyword>
<accession>A0A8J9YB93</accession>
<dbReference type="Proteomes" id="UP000838878">
    <property type="component" value="Chromosome 14"/>
</dbReference>
<evidence type="ECO:0000313" key="1">
    <source>
        <dbReference type="EMBL" id="CAH0720046.1"/>
    </source>
</evidence>
<evidence type="ECO:0000313" key="2">
    <source>
        <dbReference type="Proteomes" id="UP000838878"/>
    </source>
</evidence>
<dbReference type="EMBL" id="OV170234">
    <property type="protein sequence ID" value="CAH0720046.1"/>
    <property type="molecule type" value="Genomic_DNA"/>
</dbReference>
<feature type="non-terminal residue" evidence="1">
    <location>
        <position position="149"/>
    </location>
</feature>
<name>A0A8J9YB93_9NEOP</name>
<gene>
    <name evidence="1" type="ORF">BINO364_LOCUS6318</name>
</gene>
<proteinExistence type="predicted"/>
<sequence length="149" mass="16564">MHKCIYNISKAKDKHSDDISDKACVKLPPVERRCPCVLTSTGPRRSISMTCGLIHKWGGSSSPRARPPVPHPLAEFPSMSGKFMNGAALTLPSAVYLLFPREQALEFKYECNRIIAVLRPSVAVALEAALISVWPWQRAARHRRSMPCP</sequence>